<dbReference type="AlphaFoldDB" id="A0ABD2LBY7"/>
<feature type="compositionally biased region" description="Basic and acidic residues" evidence="1">
    <location>
        <begin position="504"/>
        <end position="515"/>
    </location>
</feature>
<evidence type="ECO:0000256" key="1">
    <source>
        <dbReference type="SAM" id="MobiDB-lite"/>
    </source>
</evidence>
<comment type="caution">
    <text evidence="2">The sequence shown here is derived from an EMBL/GenBank/DDBJ whole genome shotgun (WGS) entry which is preliminary data.</text>
</comment>
<feature type="compositionally biased region" description="Basic and acidic residues" evidence="1">
    <location>
        <begin position="543"/>
        <end position="556"/>
    </location>
</feature>
<evidence type="ECO:0000313" key="2">
    <source>
        <dbReference type="EMBL" id="KAL3112748.1"/>
    </source>
</evidence>
<feature type="region of interest" description="Disordered" evidence="1">
    <location>
        <begin position="1"/>
        <end position="24"/>
    </location>
</feature>
<dbReference type="EMBL" id="JBICBT010000464">
    <property type="protein sequence ID" value="KAL3112748.1"/>
    <property type="molecule type" value="Genomic_DNA"/>
</dbReference>
<proteinExistence type="predicted"/>
<protein>
    <recommendedName>
        <fullName evidence="4">ZP domain-containing protein</fullName>
    </recommendedName>
</protein>
<evidence type="ECO:0008006" key="4">
    <source>
        <dbReference type="Google" id="ProtNLM"/>
    </source>
</evidence>
<reference evidence="2 3" key="1">
    <citation type="submission" date="2024-10" db="EMBL/GenBank/DDBJ databases">
        <authorList>
            <person name="Kim D."/>
        </authorList>
    </citation>
    <scope>NUCLEOTIDE SEQUENCE [LARGE SCALE GENOMIC DNA]</scope>
    <source>
        <strain evidence="2">BH-2024</strain>
    </source>
</reference>
<gene>
    <name evidence="2" type="ORF">niasHT_019722</name>
</gene>
<organism evidence="2 3">
    <name type="scientific">Heterodera trifolii</name>
    <dbReference type="NCBI Taxonomy" id="157864"/>
    <lineage>
        <taxon>Eukaryota</taxon>
        <taxon>Metazoa</taxon>
        <taxon>Ecdysozoa</taxon>
        <taxon>Nematoda</taxon>
        <taxon>Chromadorea</taxon>
        <taxon>Rhabditida</taxon>
        <taxon>Tylenchina</taxon>
        <taxon>Tylenchomorpha</taxon>
        <taxon>Tylenchoidea</taxon>
        <taxon>Heteroderidae</taxon>
        <taxon>Heteroderinae</taxon>
        <taxon>Heterodera</taxon>
    </lineage>
</organism>
<dbReference type="Proteomes" id="UP001620626">
    <property type="component" value="Unassembled WGS sequence"/>
</dbReference>
<accession>A0ABD2LBY7</accession>
<feature type="compositionally biased region" description="Polar residues" evidence="1">
    <location>
        <begin position="479"/>
        <end position="490"/>
    </location>
</feature>
<keyword evidence="3" id="KW-1185">Reference proteome</keyword>
<feature type="region of interest" description="Disordered" evidence="1">
    <location>
        <begin position="536"/>
        <end position="570"/>
    </location>
</feature>
<sequence>MFGQKAKRAQTSAEAEMGERSNPSSIGAICAHRIAKPPNALNVKIGESLTHQWSCSEEYGSNRYALFVRNCEQIEKNGRETILSDKFGCAPRNASSTARFSLNYSISSVYQNANDSVPLSVFGYSQLLSPPFGRFFRIECILSLLPKGPNATEMPNCSQNLSDREKSLNELLTPAMTHQKRFIDMVETKVSSGWIGVEKEGNDEEQTLAQNVAQKGQSIGTKERRPFEIWHDQMPISGESEEMPVMALSPFLERAYSIFATPVSPPIPPSSTPFSPAASEIAQSFPFPTVSMSNAPPDTPTVSAAIFNPTTVPDIGPSPAVNDPVSKPFPQAFSPHFGLLPSSSAAFFPSPFVLRHNFSENDLEITAKEEKRDDKTFGEGKALTEKMEEIIRGFVPIIVAQNSTNASVELVMLLTYCGHSILCQLCALPQFAHSALLMDNAKHGTSRLVHLLDFALALPFGCQIALLRRRASPAKNFAKTKNGSGQNGQRRNLVEYPEMGPFTDNERSSPAEKRRAQQKALRTVRQRHLLHRTVGMPMPTMDTNRKRTDQQNDQQKRQMPFSVAKRRQKMKNALGRRLVSNLDRIREEEEEEGRRENHRQKLVIGGGSSEEMTDGSEGKSGKLAEKTAFWDGWAHREKQIEKMAGKIREGQQKQQMDGGNNENMFKFF</sequence>
<feature type="region of interest" description="Disordered" evidence="1">
    <location>
        <begin position="477"/>
        <end position="522"/>
    </location>
</feature>
<name>A0ABD2LBY7_9BILA</name>
<evidence type="ECO:0000313" key="3">
    <source>
        <dbReference type="Proteomes" id="UP001620626"/>
    </source>
</evidence>